<dbReference type="EMBL" id="CP036273">
    <property type="protein sequence ID" value="QDU19841.1"/>
    <property type="molecule type" value="Genomic_DNA"/>
</dbReference>
<dbReference type="InterPro" id="IPR049920">
    <property type="entry name" value="IK1_05631-like"/>
</dbReference>
<evidence type="ECO:0000256" key="1">
    <source>
        <dbReference type="SAM" id="Phobius"/>
    </source>
</evidence>
<reference evidence="2 3" key="1">
    <citation type="submission" date="2019-02" db="EMBL/GenBank/DDBJ databases">
        <title>Deep-cultivation of Planctomycetes and their phenomic and genomic characterization uncovers novel biology.</title>
        <authorList>
            <person name="Wiegand S."/>
            <person name="Jogler M."/>
            <person name="Boedeker C."/>
            <person name="Pinto D."/>
            <person name="Vollmers J."/>
            <person name="Rivas-Marin E."/>
            <person name="Kohn T."/>
            <person name="Peeters S.H."/>
            <person name="Heuer A."/>
            <person name="Rast P."/>
            <person name="Oberbeckmann S."/>
            <person name="Bunk B."/>
            <person name="Jeske O."/>
            <person name="Meyerdierks A."/>
            <person name="Storesund J.E."/>
            <person name="Kallscheuer N."/>
            <person name="Luecker S."/>
            <person name="Lage O.M."/>
            <person name="Pohl T."/>
            <person name="Merkel B.J."/>
            <person name="Hornburger P."/>
            <person name="Mueller R.-W."/>
            <person name="Bruemmer F."/>
            <person name="Labrenz M."/>
            <person name="Spormann A.M."/>
            <person name="Op den Camp H."/>
            <person name="Overmann J."/>
            <person name="Amann R."/>
            <person name="Jetten M.S.M."/>
            <person name="Mascher T."/>
            <person name="Medema M.H."/>
            <person name="Devos D.P."/>
            <person name="Kaster A.-K."/>
            <person name="Ovreas L."/>
            <person name="Rohde M."/>
            <person name="Galperin M.Y."/>
            <person name="Jogler C."/>
        </authorList>
    </citation>
    <scope>NUCLEOTIDE SEQUENCE [LARGE SCALE GENOMIC DNA]</scope>
    <source>
        <strain evidence="2 3">ETA_A1</strain>
    </source>
</reference>
<keyword evidence="1" id="KW-1133">Transmembrane helix</keyword>
<feature type="transmembrane region" description="Helical" evidence="1">
    <location>
        <begin position="56"/>
        <end position="75"/>
    </location>
</feature>
<feature type="transmembrane region" description="Helical" evidence="1">
    <location>
        <begin position="196"/>
        <end position="215"/>
    </location>
</feature>
<dbReference type="OrthoDB" id="2943409at2"/>
<keyword evidence="3" id="KW-1185">Reference proteome</keyword>
<dbReference type="Proteomes" id="UP000319576">
    <property type="component" value="Chromosome"/>
</dbReference>
<evidence type="ECO:0000313" key="2">
    <source>
        <dbReference type="EMBL" id="QDU19841.1"/>
    </source>
</evidence>
<gene>
    <name evidence="2" type="ORF">ETAA1_17790</name>
</gene>
<evidence type="ECO:0000313" key="3">
    <source>
        <dbReference type="Proteomes" id="UP000319576"/>
    </source>
</evidence>
<proteinExistence type="predicted"/>
<feature type="transmembrane region" description="Helical" evidence="1">
    <location>
        <begin position="31"/>
        <end position="50"/>
    </location>
</feature>
<organism evidence="2 3">
    <name type="scientific">Urbifossiella limnaea</name>
    <dbReference type="NCBI Taxonomy" id="2528023"/>
    <lineage>
        <taxon>Bacteria</taxon>
        <taxon>Pseudomonadati</taxon>
        <taxon>Planctomycetota</taxon>
        <taxon>Planctomycetia</taxon>
        <taxon>Gemmatales</taxon>
        <taxon>Gemmataceae</taxon>
        <taxon>Urbifossiella</taxon>
    </lineage>
</organism>
<dbReference type="AlphaFoldDB" id="A0A517XQR9"/>
<sequence>MPNDIPARQNSPELLRYVHASSQAYGLAKSIGGWQTSLILLAAILGPLIAAIEPEAAIVGAILAVVAALIDAMFLESAAERYQHLGARLQEVFDTELFQIPWNTHRAGAKPTPEETLELAEDFKKKATPELLKKKEDWYPVEVGPVPLEYGRLVCQRSSMQWDSSLRKYYVFYFFLAVAVLAVGALLYGVFKHLTFIQFVLAVLAPLVPAGIKLWREAKKHDKSAAASERARTLLEGYWKDAIAKNVPAAEMADESRRLQDELFDRRKQSPTVPERLYAWRRESQEQQMKYGAQVMVDEVLTKLAAPPAAPGP</sequence>
<name>A0A517XQR9_9BACT</name>
<protein>
    <submittedName>
        <fullName evidence="2">Uncharacterized protein</fullName>
    </submittedName>
</protein>
<keyword evidence="1" id="KW-0812">Transmembrane</keyword>
<keyword evidence="1" id="KW-0472">Membrane</keyword>
<feature type="transmembrane region" description="Helical" evidence="1">
    <location>
        <begin position="170"/>
        <end position="190"/>
    </location>
</feature>
<dbReference type="KEGG" id="uli:ETAA1_17790"/>
<dbReference type="Pfam" id="PF18159">
    <property type="entry name" value="S_4TM"/>
    <property type="match status" value="1"/>
</dbReference>
<dbReference type="RefSeq" id="WP_145236425.1">
    <property type="nucleotide sequence ID" value="NZ_CP036273.1"/>
</dbReference>
<accession>A0A517XQR9</accession>